<feature type="domain" description="N-(5'phosphoribosyl) anthranilate isomerase (PRAI)" evidence="11">
    <location>
        <begin position="4"/>
        <end position="207"/>
    </location>
</feature>
<dbReference type="GO" id="GO:0000162">
    <property type="term" value="P:L-tryptophan biosynthetic process"/>
    <property type="evidence" value="ECO:0007669"/>
    <property type="project" value="UniProtKB-UniRule"/>
</dbReference>
<organism evidence="12 13">
    <name type="scientific">Micavibrio aeruginosavorus</name>
    <dbReference type="NCBI Taxonomy" id="349221"/>
    <lineage>
        <taxon>Bacteria</taxon>
        <taxon>Pseudomonadati</taxon>
        <taxon>Bdellovibrionota</taxon>
        <taxon>Bdellovibrionia</taxon>
        <taxon>Bdellovibrionales</taxon>
        <taxon>Pseudobdellovibrionaceae</taxon>
        <taxon>Micavibrio</taxon>
    </lineage>
</organism>
<sequence length="212" mass="22970">MTLVKICGLKTPEAIDAAVQAGATFLGFVFFEKSPRNVTPEEAATLVERVPGHVKTVGLFVDPSDEEISRVLKIAKLDIIQLHGSETPQRNAEIKSRYNLPIIKAVKISAPEDLITLGPAQAVADWVLFDAKAHEKSELPGGNGIVFDWQLLKGLKVTKPWMLSGGLHAENIKIALDALSPDAVDVSSGVEDLPGFKNPAKIREFIELVKSQ</sequence>
<dbReference type="EC" id="5.3.1.24" evidence="4 10"/>
<dbReference type="FunFam" id="3.20.20.70:FF:000075">
    <property type="entry name" value="Tryptophan biosynthesis protein TRP1"/>
    <property type="match status" value="1"/>
</dbReference>
<dbReference type="InterPro" id="IPR013785">
    <property type="entry name" value="Aldolase_TIM"/>
</dbReference>
<dbReference type="PANTHER" id="PTHR42894">
    <property type="entry name" value="N-(5'-PHOSPHORIBOSYL)ANTHRANILATE ISOMERASE"/>
    <property type="match status" value="1"/>
</dbReference>
<comment type="caution">
    <text evidence="12">The sequence shown here is derived from an EMBL/GenBank/DDBJ whole genome shotgun (WGS) entry which is preliminary data.</text>
</comment>
<dbReference type="Pfam" id="PF00697">
    <property type="entry name" value="PRAI"/>
    <property type="match status" value="1"/>
</dbReference>
<gene>
    <name evidence="10" type="primary">trpF</name>
    <name evidence="12" type="ORF">DI586_00090</name>
</gene>
<name>A0A2W5HV00_9BACT</name>
<keyword evidence="9 10" id="KW-0413">Isomerase</keyword>
<dbReference type="CDD" id="cd00405">
    <property type="entry name" value="PRAI"/>
    <property type="match status" value="1"/>
</dbReference>
<evidence type="ECO:0000256" key="10">
    <source>
        <dbReference type="HAMAP-Rule" id="MF_00135"/>
    </source>
</evidence>
<evidence type="ECO:0000256" key="6">
    <source>
        <dbReference type="ARBA" id="ARBA00022605"/>
    </source>
</evidence>
<comment type="pathway">
    <text evidence="2 10">Amino-acid biosynthesis; L-tryptophan biosynthesis; L-tryptophan from chorismate: step 3/5.</text>
</comment>
<evidence type="ECO:0000256" key="4">
    <source>
        <dbReference type="ARBA" id="ARBA00012572"/>
    </source>
</evidence>
<evidence type="ECO:0000256" key="9">
    <source>
        <dbReference type="ARBA" id="ARBA00023235"/>
    </source>
</evidence>
<evidence type="ECO:0000256" key="5">
    <source>
        <dbReference type="ARBA" id="ARBA00022272"/>
    </source>
</evidence>
<evidence type="ECO:0000256" key="7">
    <source>
        <dbReference type="ARBA" id="ARBA00022822"/>
    </source>
</evidence>
<dbReference type="HAMAP" id="MF_00135">
    <property type="entry name" value="PRAI"/>
    <property type="match status" value="1"/>
</dbReference>
<evidence type="ECO:0000313" key="12">
    <source>
        <dbReference type="EMBL" id="PZP57469.1"/>
    </source>
</evidence>
<evidence type="ECO:0000259" key="11">
    <source>
        <dbReference type="Pfam" id="PF00697"/>
    </source>
</evidence>
<dbReference type="SUPFAM" id="SSF51366">
    <property type="entry name" value="Ribulose-phoshate binding barrel"/>
    <property type="match status" value="1"/>
</dbReference>
<dbReference type="Gene3D" id="3.20.20.70">
    <property type="entry name" value="Aldolase class I"/>
    <property type="match status" value="1"/>
</dbReference>
<dbReference type="PANTHER" id="PTHR42894:SF1">
    <property type="entry name" value="N-(5'-PHOSPHORIBOSYL)ANTHRANILATE ISOMERASE"/>
    <property type="match status" value="1"/>
</dbReference>
<comment type="catalytic activity">
    <reaction evidence="1 10">
        <text>N-(5-phospho-beta-D-ribosyl)anthranilate = 1-(2-carboxyphenylamino)-1-deoxy-D-ribulose 5-phosphate</text>
        <dbReference type="Rhea" id="RHEA:21540"/>
        <dbReference type="ChEBI" id="CHEBI:18277"/>
        <dbReference type="ChEBI" id="CHEBI:58613"/>
        <dbReference type="EC" id="5.3.1.24"/>
    </reaction>
</comment>
<dbReference type="GO" id="GO:0004640">
    <property type="term" value="F:phosphoribosylanthranilate isomerase activity"/>
    <property type="evidence" value="ECO:0007669"/>
    <property type="project" value="UniProtKB-UniRule"/>
</dbReference>
<dbReference type="EMBL" id="QFOT01000001">
    <property type="protein sequence ID" value="PZP57469.1"/>
    <property type="molecule type" value="Genomic_DNA"/>
</dbReference>
<keyword evidence="8 10" id="KW-0057">Aromatic amino acid biosynthesis</keyword>
<accession>A0A2W5HV00</accession>
<protein>
    <recommendedName>
        <fullName evidence="5 10">N-(5'-phosphoribosyl)anthranilate isomerase</fullName>
        <shortName evidence="10">PRAI</shortName>
        <ecNumber evidence="4 10">5.3.1.24</ecNumber>
    </recommendedName>
</protein>
<reference evidence="12 13" key="1">
    <citation type="submission" date="2017-08" db="EMBL/GenBank/DDBJ databases">
        <title>Infants hospitalized years apart are colonized by the same room-sourced microbial strains.</title>
        <authorList>
            <person name="Brooks B."/>
            <person name="Olm M.R."/>
            <person name="Firek B.A."/>
            <person name="Baker R."/>
            <person name="Thomas B.C."/>
            <person name="Morowitz M.J."/>
            <person name="Banfield J.F."/>
        </authorList>
    </citation>
    <scope>NUCLEOTIDE SEQUENCE [LARGE SCALE GENOMIC DNA]</scope>
    <source>
        <strain evidence="12">S2_006_000_R2_64</strain>
    </source>
</reference>
<keyword evidence="7 10" id="KW-0822">Tryptophan biosynthesis</keyword>
<dbReference type="InterPro" id="IPR044643">
    <property type="entry name" value="TrpF_fam"/>
</dbReference>
<dbReference type="InterPro" id="IPR001240">
    <property type="entry name" value="PRAI_dom"/>
</dbReference>
<dbReference type="Proteomes" id="UP000249739">
    <property type="component" value="Unassembled WGS sequence"/>
</dbReference>
<dbReference type="InterPro" id="IPR011060">
    <property type="entry name" value="RibuloseP-bd_barrel"/>
</dbReference>
<evidence type="ECO:0000256" key="3">
    <source>
        <dbReference type="ARBA" id="ARBA00007571"/>
    </source>
</evidence>
<dbReference type="UniPathway" id="UPA00035">
    <property type="reaction ID" value="UER00042"/>
</dbReference>
<evidence type="ECO:0000256" key="2">
    <source>
        <dbReference type="ARBA" id="ARBA00004664"/>
    </source>
</evidence>
<keyword evidence="6 10" id="KW-0028">Amino-acid biosynthesis</keyword>
<comment type="similarity">
    <text evidence="3 10">Belongs to the TrpF family.</text>
</comment>
<proteinExistence type="inferred from homology"/>
<evidence type="ECO:0000256" key="1">
    <source>
        <dbReference type="ARBA" id="ARBA00001164"/>
    </source>
</evidence>
<evidence type="ECO:0000313" key="13">
    <source>
        <dbReference type="Proteomes" id="UP000249739"/>
    </source>
</evidence>
<evidence type="ECO:0000256" key="8">
    <source>
        <dbReference type="ARBA" id="ARBA00023141"/>
    </source>
</evidence>
<dbReference type="AlphaFoldDB" id="A0A2W5HV00"/>
<dbReference type="NCBIfam" id="NF002295">
    <property type="entry name" value="PRK01222.1-1"/>
    <property type="match status" value="1"/>
</dbReference>